<dbReference type="Gene3D" id="3.80.10.10">
    <property type="entry name" value="Ribonuclease Inhibitor"/>
    <property type="match status" value="1"/>
</dbReference>
<comment type="caution">
    <text evidence="3">The sequence shown here is derived from an EMBL/GenBank/DDBJ whole genome shotgun (WGS) entry which is preliminary data.</text>
</comment>
<protein>
    <recommendedName>
        <fullName evidence="2">Disease resistance R13L4/SHOC-2-like LRR domain-containing protein</fullName>
    </recommendedName>
</protein>
<evidence type="ECO:0000256" key="1">
    <source>
        <dbReference type="ARBA" id="ARBA00022737"/>
    </source>
</evidence>
<dbReference type="EMBL" id="BQKI01000002">
    <property type="protein sequence ID" value="GJM87776.1"/>
    <property type="molecule type" value="Genomic_DNA"/>
</dbReference>
<dbReference type="InterPro" id="IPR032675">
    <property type="entry name" value="LRR_dom_sf"/>
</dbReference>
<keyword evidence="4" id="KW-1185">Reference proteome</keyword>
<proteinExistence type="predicted"/>
<name>A0AAV5BP82_ELECO</name>
<evidence type="ECO:0000313" key="3">
    <source>
        <dbReference type="EMBL" id="GJM87776.1"/>
    </source>
</evidence>
<feature type="domain" description="Disease resistance R13L4/SHOC-2-like LRR" evidence="2">
    <location>
        <begin position="42"/>
        <end position="281"/>
    </location>
</feature>
<dbReference type="Proteomes" id="UP001054889">
    <property type="component" value="Unassembled WGS sequence"/>
</dbReference>
<organism evidence="3 4">
    <name type="scientific">Eleusine coracana subsp. coracana</name>
    <dbReference type="NCBI Taxonomy" id="191504"/>
    <lineage>
        <taxon>Eukaryota</taxon>
        <taxon>Viridiplantae</taxon>
        <taxon>Streptophyta</taxon>
        <taxon>Embryophyta</taxon>
        <taxon>Tracheophyta</taxon>
        <taxon>Spermatophyta</taxon>
        <taxon>Magnoliopsida</taxon>
        <taxon>Liliopsida</taxon>
        <taxon>Poales</taxon>
        <taxon>Poaceae</taxon>
        <taxon>PACMAD clade</taxon>
        <taxon>Chloridoideae</taxon>
        <taxon>Cynodonteae</taxon>
        <taxon>Eleusininae</taxon>
        <taxon>Eleusine</taxon>
    </lineage>
</organism>
<reference evidence="3" key="1">
    <citation type="journal article" date="2018" name="DNA Res.">
        <title>Multiple hybrid de novo genome assembly of finger millet, an orphan allotetraploid crop.</title>
        <authorList>
            <person name="Hatakeyama M."/>
            <person name="Aluri S."/>
            <person name="Balachadran M.T."/>
            <person name="Sivarajan S.R."/>
            <person name="Patrignani A."/>
            <person name="Gruter S."/>
            <person name="Poveda L."/>
            <person name="Shimizu-Inatsugi R."/>
            <person name="Baeten J."/>
            <person name="Francoijs K.J."/>
            <person name="Nataraja K.N."/>
            <person name="Reddy Y.A.N."/>
            <person name="Phadnis S."/>
            <person name="Ravikumar R.L."/>
            <person name="Schlapbach R."/>
            <person name="Sreeman S.M."/>
            <person name="Shimizu K.K."/>
        </authorList>
    </citation>
    <scope>NUCLEOTIDE SEQUENCE</scope>
</reference>
<evidence type="ECO:0000259" key="2">
    <source>
        <dbReference type="Pfam" id="PF23598"/>
    </source>
</evidence>
<dbReference type="InterPro" id="IPR055414">
    <property type="entry name" value="LRR_R13L4/SHOC2-like"/>
</dbReference>
<reference evidence="3" key="2">
    <citation type="submission" date="2021-12" db="EMBL/GenBank/DDBJ databases">
        <title>Resequencing data analysis of finger millet.</title>
        <authorList>
            <person name="Hatakeyama M."/>
            <person name="Aluri S."/>
            <person name="Balachadran M.T."/>
            <person name="Sivarajan S.R."/>
            <person name="Poveda L."/>
            <person name="Shimizu-Inatsugi R."/>
            <person name="Schlapbach R."/>
            <person name="Sreeman S.M."/>
            <person name="Shimizu K.K."/>
        </authorList>
    </citation>
    <scope>NUCLEOTIDE SEQUENCE</scope>
</reference>
<dbReference type="AlphaFoldDB" id="A0AAV5BP82"/>
<dbReference type="SUPFAM" id="SSF52058">
    <property type="entry name" value="L domain-like"/>
    <property type="match status" value="1"/>
</dbReference>
<keyword evidence="1" id="KW-0677">Repeat</keyword>
<accession>A0AAV5BP82</accession>
<gene>
    <name evidence="3" type="primary">ga03768</name>
    <name evidence="3" type="ORF">PR202_ga03768</name>
</gene>
<sequence length="289" mass="31893">MSISASVDPRVMVMYMEASGLVGIDGPRDELVSLVMSEGQGLKVASIVGSSLDSIKSLGELTNLRDLRLCCLRNPPSNEAMDALCSSLKNLACFSSLRSLVLMGLVCLDSHFDAWCRSSLFPSHLQRLHLEGCLLPRIQEWITELHNLYSLKLTAREVLSKADGIGILAGLPSLFHLRLTIVQNPAERIVIPVNDMAFQVLKHLEFQCPKTLPAFEVGAMPRLQSLDLWLNVVGWKHEVGQWLIPVGIREIHIVNTEHDGADKCKMAAAESALRSVLDMHHPGVDLTIF</sequence>
<dbReference type="Pfam" id="PF23598">
    <property type="entry name" value="LRR_14"/>
    <property type="match status" value="1"/>
</dbReference>
<evidence type="ECO:0000313" key="4">
    <source>
        <dbReference type="Proteomes" id="UP001054889"/>
    </source>
</evidence>